<sequence length="60" mass="6729">MRLAYPSFGQPFYLEILFRLASVARVIGFDAAALQYEFITIQKDRRTSYHVTAGGILASS</sequence>
<accession>A0A1W6MUE9</accession>
<organism evidence="1 2">
    <name type="scientific">Methylocystis bryophila</name>
    <dbReference type="NCBI Taxonomy" id="655015"/>
    <lineage>
        <taxon>Bacteria</taxon>
        <taxon>Pseudomonadati</taxon>
        <taxon>Pseudomonadota</taxon>
        <taxon>Alphaproteobacteria</taxon>
        <taxon>Hyphomicrobiales</taxon>
        <taxon>Methylocystaceae</taxon>
        <taxon>Methylocystis</taxon>
    </lineage>
</organism>
<evidence type="ECO:0000313" key="1">
    <source>
        <dbReference type="EMBL" id="ARN81233.1"/>
    </source>
</evidence>
<dbReference type="Proteomes" id="UP000193978">
    <property type="component" value="Chromosome"/>
</dbReference>
<dbReference type="AlphaFoldDB" id="A0A1W6MUE9"/>
<evidence type="ECO:0000313" key="2">
    <source>
        <dbReference type="Proteomes" id="UP000193978"/>
    </source>
</evidence>
<protein>
    <submittedName>
        <fullName evidence="1">Uncharacterized protein</fullName>
    </submittedName>
</protein>
<keyword evidence="2" id="KW-1185">Reference proteome</keyword>
<gene>
    <name evidence="1" type="ORF">B1812_09230</name>
</gene>
<name>A0A1W6MUE9_9HYPH</name>
<dbReference type="KEGG" id="mbry:B1812_09230"/>
<reference evidence="1 2" key="1">
    <citation type="submission" date="2017-02" db="EMBL/GenBank/DDBJ databases">
        <authorList>
            <person name="Peterson S.W."/>
        </authorList>
    </citation>
    <scope>NUCLEOTIDE SEQUENCE [LARGE SCALE GENOMIC DNA]</scope>
    <source>
        <strain evidence="1 2">S285</strain>
    </source>
</reference>
<dbReference type="STRING" id="655015.B1812_09230"/>
<dbReference type="EMBL" id="CP019948">
    <property type="protein sequence ID" value="ARN81233.1"/>
    <property type="molecule type" value="Genomic_DNA"/>
</dbReference>
<proteinExistence type="predicted"/>